<keyword evidence="2" id="KW-1185">Reference proteome</keyword>
<evidence type="ECO:0000313" key="1">
    <source>
        <dbReference type="EMBL" id="KAL2333074.1"/>
    </source>
</evidence>
<gene>
    <name evidence="1" type="ORF">Fmac_014287</name>
</gene>
<name>A0ABD1MBC0_9FABA</name>
<evidence type="ECO:0000313" key="2">
    <source>
        <dbReference type="Proteomes" id="UP001603857"/>
    </source>
</evidence>
<comment type="caution">
    <text evidence="1">The sequence shown here is derived from an EMBL/GenBank/DDBJ whole genome shotgun (WGS) entry which is preliminary data.</text>
</comment>
<sequence>MMIPSKFPADGRNGIDWYEKSALNSEGNSTHKSNSIGRFLEAKILLRTSSYKQSPLETNDVSCKGA</sequence>
<dbReference type="AlphaFoldDB" id="A0ABD1MBC0"/>
<organism evidence="1 2">
    <name type="scientific">Flemingia macrophylla</name>
    <dbReference type="NCBI Taxonomy" id="520843"/>
    <lineage>
        <taxon>Eukaryota</taxon>
        <taxon>Viridiplantae</taxon>
        <taxon>Streptophyta</taxon>
        <taxon>Embryophyta</taxon>
        <taxon>Tracheophyta</taxon>
        <taxon>Spermatophyta</taxon>
        <taxon>Magnoliopsida</taxon>
        <taxon>eudicotyledons</taxon>
        <taxon>Gunneridae</taxon>
        <taxon>Pentapetalae</taxon>
        <taxon>rosids</taxon>
        <taxon>fabids</taxon>
        <taxon>Fabales</taxon>
        <taxon>Fabaceae</taxon>
        <taxon>Papilionoideae</taxon>
        <taxon>50 kb inversion clade</taxon>
        <taxon>NPAAA clade</taxon>
        <taxon>indigoferoid/millettioid clade</taxon>
        <taxon>Phaseoleae</taxon>
        <taxon>Flemingia</taxon>
    </lineage>
</organism>
<protein>
    <submittedName>
        <fullName evidence="1">Uncharacterized protein</fullName>
    </submittedName>
</protein>
<dbReference type="Proteomes" id="UP001603857">
    <property type="component" value="Unassembled WGS sequence"/>
</dbReference>
<proteinExistence type="predicted"/>
<reference evidence="1 2" key="1">
    <citation type="submission" date="2024-08" db="EMBL/GenBank/DDBJ databases">
        <title>Insights into the chromosomal genome structure of Flemingia macrophylla.</title>
        <authorList>
            <person name="Ding Y."/>
            <person name="Zhao Y."/>
            <person name="Bi W."/>
            <person name="Wu M."/>
            <person name="Zhao G."/>
            <person name="Gong Y."/>
            <person name="Li W."/>
            <person name="Zhang P."/>
        </authorList>
    </citation>
    <scope>NUCLEOTIDE SEQUENCE [LARGE SCALE GENOMIC DNA]</scope>
    <source>
        <strain evidence="1">DYQJB</strain>
        <tissue evidence="1">Leaf</tissue>
    </source>
</reference>
<accession>A0ABD1MBC0</accession>
<dbReference type="EMBL" id="JBGMDY010000005">
    <property type="protein sequence ID" value="KAL2333074.1"/>
    <property type="molecule type" value="Genomic_DNA"/>
</dbReference>